<sequence length="241" mass="27010">MTSQLYIRPARQSDSATLSRICLLTAEAGVSAEHLHTFGELPGVIYAEPYVHLPFAGGFVLVDRSKSSSASLHDDDNNEEEGGEVVGYALSAFDTPRFEQELEKRWFPKYRIKYPLSLPDFPVPVSTSSPLVVAAAAPKEADIRYINNIHNPPHASPGALVFSLAHMHIDILPEYQKLGYGRKLIDTLVRWLKKEKGLERLWLGMDKRNVGARRFYEKLGFRDLEGAPEGVVGIEFEDWKG</sequence>
<dbReference type="PROSITE" id="PS51186">
    <property type="entry name" value="GNAT"/>
    <property type="match status" value="1"/>
</dbReference>
<protein>
    <recommendedName>
        <fullName evidence="3">N-acetyltransferase domain-containing protein</fullName>
    </recommendedName>
</protein>
<keyword evidence="1" id="KW-0808">Transferase</keyword>
<keyword evidence="5" id="KW-1185">Reference proteome</keyword>
<dbReference type="Pfam" id="PF00583">
    <property type="entry name" value="Acetyltransf_1"/>
    <property type="match status" value="1"/>
</dbReference>
<dbReference type="Proteomes" id="UP001497453">
    <property type="component" value="Chromosome 2"/>
</dbReference>
<evidence type="ECO:0000313" key="4">
    <source>
        <dbReference type="EMBL" id="CAL1700552.1"/>
    </source>
</evidence>
<evidence type="ECO:0000313" key="5">
    <source>
        <dbReference type="Proteomes" id="UP001497453"/>
    </source>
</evidence>
<dbReference type="PANTHER" id="PTHR43420">
    <property type="entry name" value="ACETYLTRANSFERASE"/>
    <property type="match status" value="1"/>
</dbReference>
<organism evidence="4 5">
    <name type="scientific">Somion occarium</name>
    <dbReference type="NCBI Taxonomy" id="3059160"/>
    <lineage>
        <taxon>Eukaryota</taxon>
        <taxon>Fungi</taxon>
        <taxon>Dikarya</taxon>
        <taxon>Basidiomycota</taxon>
        <taxon>Agaricomycotina</taxon>
        <taxon>Agaricomycetes</taxon>
        <taxon>Polyporales</taxon>
        <taxon>Cerrenaceae</taxon>
        <taxon>Somion</taxon>
    </lineage>
</organism>
<evidence type="ECO:0000256" key="2">
    <source>
        <dbReference type="ARBA" id="ARBA00023315"/>
    </source>
</evidence>
<reference evidence="5" key="1">
    <citation type="submission" date="2024-04" db="EMBL/GenBank/DDBJ databases">
        <authorList>
            <person name="Shaw F."/>
            <person name="Minotto A."/>
        </authorList>
    </citation>
    <scope>NUCLEOTIDE SEQUENCE [LARGE SCALE GENOMIC DNA]</scope>
</reference>
<dbReference type="Gene3D" id="3.40.630.30">
    <property type="match status" value="1"/>
</dbReference>
<feature type="domain" description="N-acetyltransferase" evidence="3">
    <location>
        <begin position="85"/>
        <end position="241"/>
    </location>
</feature>
<dbReference type="EMBL" id="OZ037945">
    <property type="protein sequence ID" value="CAL1700552.1"/>
    <property type="molecule type" value="Genomic_DNA"/>
</dbReference>
<gene>
    <name evidence="4" type="ORF">GFSPODELE1_LOCUS3193</name>
</gene>
<proteinExistence type="predicted"/>
<name>A0ABP1D0H3_9APHY</name>
<evidence type="ECO:0000259" key="3">
    <source>
        <dbReference type="PROSITE" id="PS51186"/>
    </source>
</evidence>
<evidence type="ECO:0000256" key="1">
    <source>
        <dbReference type="ARBA" id="ARBA00022679"/>
    </source>
</evidence>
<accession>A0ABP1D0H3</accession>
<dbReference type="SUPFAM" id="SSF55729">
    <property type="entry name" value="Acyl-CoA N-acyltransferases (Nat)"/>
    <property type="match status" value="1"/>
</dbReference>
<dbReference type="InterPro" id="IPR016181">
    <property type="entry name" value="Acyl_CoA_acyltransferase"/>
</dbReference>
<dbReference type="InterPro" id="IPR000182">
    <property type="entry name" value="GNAT_dom"/>
</dbReference>
<keyword evidence="2" id="KW-0012">Acyltransferase</keyword>
<dbReference type="CDD" id="cd04301">
    <property type="entry name" value="NAT_SF"/>
    <property type="match status" value="1"/>
</dbReference>
<dbReference type="InterPro" id="IPR050680">
    <property type="entry name" value="YpeA/RimI_acetyltransf"/>
</dbReference>
<dbReference type="PANTHER" id="PTHR43420:SF12">
    <property type="entry name" value="N-ACETYLTRANSFERASE DOMAIN-CONTAINING PROTEIN"/>
    <property type="match status" value="1"/>
</dbReference>